<dbReference type="PROSITE" id="PS51123">
    <property type="entry name" value="OMPA_2"/>
    <property type="match status" value="1"/>
</dbReference>
<evidence type="ECO:0000313" key="6">
    <source>
        <dbReference type="Proteomes" id="UP001597203"/>
    </source>
</evidence>
<feature type="chain" id="PRO_5045968585" evidence="3">
    <location>
        <begin position="20"/>
        <end position="187"/>
    </location>
</feature>
<dbReference type="Gene3D" id="3.30.1330.60">
    <property type="entry name" value="OmpA-like domain"/>
    <property type="match status" value="1"/>
</dbReference>
<dbReference type="InterPro" id="IPR036737">
    <property type="entry name" value="OmpA-like_sf"/>
</dbReference>
<dbReference type="PRINTS" id="PR01023">
    <property type="entry name" value="NAFLGMOTY"/>
</dbReference>
<accession>A0ABW3NYQ8</accession>
<gene>
    <name evidence="5" type="ORF">ACFQ24_06035</name>
</gene>
<keyword evidence="3" id="KW-0732">Signal</keyword>
<name>A0ABW3NYQ8_9SPHN</name>
<dbReference type="PANTHER" id="PTHR30329:SF21">
    <property type="entry name" value="LIPOPROTEIN YIAD-RELATED"/>
    <property type="match status" value="1"/>
</dbReference>
<feature type="region of interest" description="Disordered" evidence="2">
    <location>
        <begin position="158"/>
        <end position="187"/>
    </location>
</feature>
<feature type="signal peptide" evidence="3">
    <location>
        <begin position="1"/>
        <end position="19"/>
    </location>
</feature>
<keyword evidence="1" id="KW-0472">Membrane</keyword>
<dbReference type="PANTHER" id="PTHR30329">
    <property type="entry name" value="STATOR ELEMENT OF FLAGELLAR MOTOR COMPLEX"/>
    <property type="match status" value="1"/>
</dbReference>
<sequence length="187" mass="19976">MARLIMLVLFMLLVTSVTMALKTCSAQQPSDGHATGGDASGLVSLQDGSTMIAQPGTVGRDLVDWLAERKPGEKTFELGGQEFVGRTAQPTSESLGRVTRLIAMLRANPDVRMTIVGHSDPSGDERADIALSLARAQALYRLVRDGGIAPARLEVQARGSSDPLAPNDSPVNRARNQRVSLVLSRKE</sequence>
<evidence type="ECO:0000256" key="3">
    <source>
        <dbReference type="SAM" id="SignalP"/>
    </source>
</evidence>
<dbReference type="SUPFAM" id="SSF103088">
    <property type="entry name" value="OmpA-like"/>
    <property type="match status" value="1"/>
</dbReference>
<dbReference type="Pfam" id="PF00691">
    <property type="entry name" value="OmpA"/>
    <property type="match status" value="1"/>
</dbReference>
<reference evidence="6" key="1">
    <citation type="journal article" date="2019" name="Int. J. Syst. Evol. Microbiol.">
        <title>The Global Catalogue of Microorganisms (GCM) 10K type strain sequencing project: providing services to taxonomists for standard genome sequencing and annotation.</title>
        <authorList>
            <consortium name="The Broad Institute Genomics Platform"/>
            <consortium name="The Broad Institute Genome Sequencing Center for Infectious Disease"/>
            <person name="Wu L."/>
            <person name="Ma J."/>
        </authorList>
    </citation>
    <scope>NUCLEOTIDE SEQUENCE [LARGE SCALE GENOMIC DNA]</scope>
    <source>
        <strain evidence="6">CCUG 54329</strain>
    </source>
</reference>
<evidence type="ECO:0000256" key="2">
    <source>
        <dbReference type="SAM" id="MobiDB-lite"/>
    </source>
</evidence>
<dbReference type="CDD" id="cd07185">
    <property type="entry name" value="OmpA_C-like"/>
    <property type="match status" value="1"/>
</dbReference>
<evidence type="ECO:0000259" key="4">
    <source>
        <dbReference type="PROSITE" id="PS51123"/>
    </source>
</evidence>
<dbReference type="InterPro" id="IPR006665">
    <property type="entry name" value="OmpA-like"/>
</dbReference>
<evidence type="ECO:0000313" key="5">
    <source>
        <dbReference type="EMBL" id="MFD1104430.1"/>
    </source>
</evidence>
<dbReference type="RefSeq" id="WP_380909715.1">
    <property type="nucleotide sequence ID" value="NZ_JBHTLS010000099.1"/>
</dbReference>
<evidence type="ECO:0000256" key="1">
    <source>
        <dbReference type="PROSITE-ProRule" id="PRU00473"/>
    </source>
</evidence>
<dbReference type="EMBL" id="JBHTLS010000099">
    <property type="protein sequence ID" value="MFD1104430.1"/>
    <property type="molecule type" value="Genomic_DNA"/>
</dbReference>
<protein>
    <submittedName>
        <fullName evidence="5">OmpA family protein</fullName>
    </submittedName>
</protein>
<proteinExistence type="predicted"/>
<feature type="domain" description="OmpA-like" evidence="4">
    <location>
        <begin position="63"/>
        <end position="187"/>
    </location>
</feature>
<dbReference type="Proteomes" id="UP001597203">
    <property type="component" value="Unassembled WGS sequence"/>
</dbReference>
<organism evidence="5 6">
    <name type="scientific">Sphingobium olei</name>
    <dbReference type="NCBI Taxonomy" id="420955"/>
    <lineage>
        <taxon>Bacteria</taxon>
        <taxon>Pseudomonadati</taxon>
        <taxon>Pseudomonadota</taxon>
        <taxon>Alphaproteobacteria</taxon>
        <taxon>Sphingomonadales</taxon>
        <taxon>Sphingomonadaceae</taxon>
        <taxon>Sphingobium</taxon>
    </lineage>
</organism>
<comment type="caution">
    <text evidence="5">The sequence shown here is derived from an EMBL/GenBank/DDBJ whole genome shotgun (WGS) entry which is preliminary data.</text>
</comment>
<dbReference type="InterPro" id="IPR050330">
    <property type="entry name" value="Bact_OuterMem_StrucFunc"/>
</dbReference>
<keyword evidence="6" id="KW-1185">Reference proteome</keyword>